<dbReference type="dictyBase" id="DDB_G0279103"/>
<evidence type="ECO:0000313" key="2">
    <source>
        <dbReference type="EMBL" id="EAL67890.1"/>
    </source>
</evidence>
<dbReference type="Proteomes" id="UP000002195">
    <property type="component" value="Unassembled WGS sequence"/>
</dbReference>
<proteinExistence type="predicted"/>
<dbReference type="PaxDb" id="44689-DDB0205037"/>
<gene>
    <name evidence="2" type="ORF">DDB_G0279103</name>
</gene>
<accession>Q54XA0</accession>
<keyword evidence="1" id="KW-1133">Transmembrane helix</keyword>
<dbReference type="HOGENOM" id="CLU_2325109_0_0_1"/>
<keyword evidence="1" id="KW-0472">Membrane</keyword>
<feature type="transmembrane region" description="Helical" evidence="1">
    <location>
        <begin position="63"/>
        <end position="84"/>
    </location>
</feature>
<name>Q54XA0_DICDI</name>
<dbReference type="VEuPathDB" id="AmoebaDB:DDB_G0279103"/>
<organism evidence="2 3">
    <name type="scientific">Dictyostelium discoideum</name>
    <name type="common">Social amoeba</name>
    <dbReference type="NCBI Taxonomy" id="44689"/>
    <lineage>
        <taxon>Eukaryota</taxon>
        <taxon>Amoebozoa</taxon>
        <taxon>Evosea</taxon>
        <taxon>Eumycetozoa</taxon>
        <taxon>Dictyostelia</taxon>
        <taxon>Dictyosteliales</taxon>
        <taxon>Dictyosteliaceae</taxon>
        <taxon>Dictyostelium</taxon>
    </lineage>
</organism>
<dbReference type="GeneID" id="8621873"/>
<dbReference type="AlphaFoldDB" id="Q54XA0"/>
<comment type="caution">
    <text evidence="2">The sequence shown here is derived from an EMBL/GenBank/DDBJ whole genome shotgun (WGS) entry which is preliminary data.</text>
</comment>
<dbReference type="InParanoid" id="Q54XA0"/>
<dbReference type="RefSeq" id="XP_641867.1">
    <property type="nucleotide sequence ID" value="XM_636775.1"/>
</dbReference>
<dbReference type="EMBL" id="AAFI02000027">
    <property type="protein sequence ID" value="EAL67890.1"/>
    <property type="molecule type" value="Genomic_DNA"/>
</dbReference>
<dbReference type="KEGG" id="ddi:DDB_G0279103"/>
<evidence type="ECO:0000313" key="3">
    <source>
        <dbReference type="Proteomes" id="UP000002195"/>
    </source>
</evidence>
<protein>
    <submittedName>
        <fullName evidence="2">Uncharacterized protein</fullName>
    </submittedName>
</protein>
<evidence type="ECO:0000256" key="1">
    <source>
        <dbReference type="SAM" id="Phobius"/>
    </source>
</evidence>
<sequence length="99" mass="11238">MGILDIGKNIDNIVNEFRKLSEIIEPPIINSNKAIDLYKELAISSRRTVESTLKPYKEFGEQLQLYSSIILPLLVAFIILAILCKLKEIFTSSNKIKTN</sequence>
<reference evidence="2 3" key="1">
    <citation type="journal article" date="2005" name="Nature">
        <title>The genome of the social amoeba Dictyostelium discoideum.</title>
        <authorList>
            <consortium name="The Dictyostelium discoideum Sequencing Consortium"/>
            <person name="Eichinger L."/>
            <person name="Pachebat J.A."/>
            <person name="Glockner G."/>
            <person name="Rajandream M.A."/>
            <person name="Sucgang R."/>
            <person name="Berriman M."/>
            <person name="Song J."/>
            <person name="Olsen R."/>
            <person name="Szafranski K."/>
            <person name="Xu Q."/>
            <person name="Tunggal B."/>
            <person name="Kummerfeld S."/>
            <person name="Madera M."/>
            <person name="Konfortov B.A."/>
            <person name="Rivero F."/>
            <person name="Bankier A.T."/>
            <person name="Lehmann R."/>
            <person name="Hamlin N."/>
            <person name="Davies R."/>
            <person name="Gaudet P."/>
            <person name="Fey P."/>
            <person name="Pilcher K."/>
            <person name="Chen G."/>
            <person name="Saunders D."/>
            <person name="Sodergren E."/>
            <person name="Davis P."/>
            <person name="Kerhornou A."/>
            <person name="Nie X."/>
            <person name="Hall N."/>
            <person name="Anjard C."/>
            <person name="Hemphill L."/>
            <person name="Bason N."/>
            <person name="Farbrother P."/>
            <person name="Desany B."/>
            <person name="Just E."/>
            <person name="Morio T."/>
            <person name="Rost R."/>
            <person name="Churcher C."/>
            <person name="Cooper J."/>
            <person name="Haydock S."/>
            <person name="van Driessche N."/>
            <person name="Cronin A."/>
            <person name="Goodhead I."/>
            <person name="Muzny D."/>
            <person name="Mourier T."/>
            <person name="Pain A."/>
            <person name="Lu M."/>
            <person name="Harper D."/>
            <person name="Lindsay R."/>
            <person name="Hauser H."/>
            <person name="James K."/>
            <person name="Quiles M."/>
            <person name="Madan Babu M."/>
            <person name="Saito T."/>
            <person name="Buchrieser C."/>
            <person name="Wardroper A."/>
            <person name="Felder M."/>
            <person name="Thangavelu M."/>
            <person name="Johnson D."/>
            <person name="Knights A."/>
            <person name="Loulseged H."/>
            <person name="Mungall K."/>
            <person name="Oliver K."/>
            <person name="Price C."/>
            <person name="Quail M.A."/>
            <person name="Urushihara H."/>
            <person name="Hernandez J."/>
            <person name="Rabbinowitsch E."/>
            <person name="Steffen D."/>
            <person name="Sanders M."/>
            <person name="Ma J."/>
            <person name="Kohara Y."/>
            <person name="Sharp S."/>
            <person name="Simmonds M."/>
            <person name="Spiegler S."/>
            <person name="Tivey A."/>
            <person name="Sugano S."/>
            <person name="White B."/>
            <person name="Walker D."/>
            <person name="Woodward J."/>
            <person name="Winckler T."/>
            <person name="Tanaka Y."/>
            <person name="Shaulsky G."/>
            <person name="Schleicher M."/>
            <person name="Weinstock G."/>
            <person name="Rosenthal A."/>
            <person name="Cox E.C."/>
            <person name="Chisholm R.L."/>
            <person name="Gibbs R."/>
            <person name="Loomis W.F."/>
            <person name="Platzer M."/>
            <person name="Kay R.R."/>
            <person name="Williams J."/>
            <person name="Dear P.H."/>
            <person name="Noegel A.A."/>
            <person name="Barrell B."/>
            <person name="Kuspa A."/>
        </authorList>
    </citation>
    <scope>NUCLEOTIDE SEQUENCE [LARGE SCALE GENOMIC DNA]</scope>
    <source>
        <strain evidence="2 3">AX4</strain>
    </source>
</reference>
<keyword evidence="1" id="KW-0812">Transmembrane</keyword>
<keyword evidence="3" id="KW-1185">Reference proteome</keyword>